<dbReference type="InterPro" id="IPR014014">
    <property type="entry name" value="RNA_helicase_DEAD_Q_motif"/>
</dbReference>
<evidence type="ECO:0000259" key="8">
    <source>
        <dbReference type="PROSITE" id="PS51192"/>
    </source>
</evidence>
<dbReference type="Proteomes" id="UP001497497">
    <property type="component" value="Unassembled WGS sequence"/>
</dbReference>
<proteinExistence type="predicted"/>
<evidence type="ECO:0000256" key="1">
    <source>
        <dbReference type="ARBA" id="ARBA00012552"/>
    </source>
</evidence>
<organism evidence="11 12">
    <name type="scientific">Lymnaea stagnalis</name>
    <name type="common">Great pond snail</name>
    <name type="synonym">Helix stagnalis</name>
    <dbReference type="NCBI Taxonomy" id="6523"/>
    <lineage>
        <taxon>Eukaryota</taxon>
        <taxon>Metazoa</taxon>
        <taxon>Spiralia</taxon>
        <taxon>Lophotrochozoa</taxon>
        <taxon>Mollusca</taxon>
        <taxon>Gastropoda</taxon>
        <taxon>Heterobranchia</taxon>
        <taxon>Euthyneura</taxon>
        <taxon>Panpulmonata</taxon>
        <taxon>Hygrophila</taxon>
        <taxon>Lymnaeoidea</taxon>
        <taxon>Lymnaeidae</taxon>
        <taxon>Lymnaea</taxon>
    </lineage>
</organism>
<feature type="domain" description="Helicase ATP-binding" evidence="8">
    <location>
        <begin position="168"/>
        <end position="367"/>
    </location>
</feature>
<reference evidence="11 12" key="1">
    <citation type="submission" date="2024-04" db="EMBL/GenBank/DDBJ databases">
        <authorList>
            <consortium name="Genoscope - CEA"/>
            <person name="William W."/>
        </authorList>
    </citation>
    <scope>NUCLEOTIDE SEQUENCE [LARGE SCALE GENOMIC DNA]</scope>
</reference>
<keyword evidence="7" id="KW-0175">Coiled coil</keyword>
<evidence type="ECO:0000256" key="2">
    <source>
        <dbReference type="ARBA" id="ARBA00022741"/>
    </source>
</evidence>
<evidence type="ECO:0000313" key="11">
    <source>
        <dbReference type="EMBL" id="CAL1533066.1"/>
    </source>
</evidence>
<dbReference type="SUPFAM" id="SSF52540">
    <property type="entry name" value="P-loop containing nucleoside triphosphate hydrolases"/>
    <property type="match status" value="1"/>
</dbReference>
<sequence length="562" mass="63941">MPANLNFVTKHVKYLTMLRYLSNRCQTLLGSVSRSYHTTWNELPRITCPKKIEKKIEKHKEKKLAKVLLSRRQARHSGPLIVSCKRKGYNHYQGDSFNEFDIQKLVSCGWKNKKRIGDHFTLMPFSDNPSIETEEICSFPDLGINEKVNAGLKEIGIQSPTKIQKSAIPVLLQGQSAICAAETGSGKTLAYILPAIEWILQYKRTLKTLESGVDSKITNINCPNTIVLTPNRELTLQVMAIAESLTKYADFTPFTVTGHEAVLERKILNPMDMLITTPGALKKLLKRKSIHCNFLQHMVIDESDTLFDDSFAPDMHEIFRMSRIQPADETDKRLPLLIGTQIVLVSATMPVALEKTLGEFLPLESMVKVSTQGLHHLQPHVKQTFLRINNQRKPEKLIELVKLNIEKNHPTIVFANNNKTCYFVHKLLGENGVECLQLSGEMLPKERRGVFEKFRDGFCNVLVATDIASRGLDTVNVQHVINYDFPTFISDYIHRVGRVGRVGGTDAGEVTSLISEKWNVELVWKIEIAARKRRKLRDVNANIKQKLDEKKMKMDKFELNII</sequence>
<evidence type="ECO:0000256" key="3">
    <source>
        <dbReference type="ARBA" id="ARBA00022801"/>
    </source>
</evidence>
<dbReference type="AlphaFoldDB" id="A0AAV2HKK7"/>
<keyword evidence="2" id="KW-0547">Nucleotide-binding</keyword>
<dbReference type="PROSITE" id="PS51192">
    <property type="entry name" value="HELICASE_ATP_BIND_1"/>
    <property type="match status" value="1"/>
</dbReference>
<dbReference type="GO" id="GO:0003724">
    <property type="term" value="F:RNA helicase activity"/>
    <property type="evidence" value="ECO:0007669"/>
    <property type="project" value="UniProtKB-EC"/>
</dbReference>
<dbReference type="Pfam" id="PF00271">
    <property type="entry name" value="Helicase_C"/>
    <property type="match status" value="1"/>
</dbReference>
<dbReference type="CDD" id="cd18787">
    <property type="entry name" value="SF2_C_DEAD"/>
    <property type="match status" value="1"/>
</dbReference>
<accession>A0AAV2HKK7</accession>
<evidence type="ECO:0000259" key="10">
    <source>
        <dbReference type="PROSITE" id="PS51195"/>
    </source>
</evidence>
<evidence type="ECO:0000256" key="7">
    <source>
        <dbReference type="SAM" id="Coils"/>
    </source>
</evidence>
<comment type="caution">
    <text evidence="11">The sequence shown here is derived from an EMBL/GenBank/DDBJ whole genome shotgun (WGS) entry which is preliminary data.</text>
</comment>
<dbReference type="GO" id="GO:0003676">
    <property type="term" value="F:nucleic acid binding"/>
    <property type="evidence" value="ECO:0007669"/>
    <property type="project" value="InterPro"/>
</dbReference>
<keyword evidence="4" id="KW-0347">Helicase</keyword>
<evidence type="ECO:0000256" key="6">
    <source>
        <dbReference type="PROSITE-ProRule" id="PRU00552"/>
    </source>
</evidence>
<dbReference type="SMART" id="SM00487">
    <property type="entry name" value="DEXDc"/>
    <property type="match status" value="1"/>
</dbReference>
<feature type="domain" description="Helicase C-terminal" evidence="9">
    <location>
        <begin position="380"/>
        <end position="558"/>
    </location>
</feature>
<feature type="coiled-coil region" evidence="7">
    <location>
        <begin position="526"/>
        <end position="560"/>
    </location>
</feature>
<dbReference type="InterPro" id="IPR027417">
    <property type="entry name" value="P-loop_NTPase"/>
</dbReference>
<dbReference type="Pfam" id="PF00270">
    <property type="entry name" value="DEAD"/>
    <property type="match status" value="1"/>
</dbReference>
<dbReference type="Gene3D" id="3.40.50.300">
    <property type="entry name" value="P-loop containing nucleotide triphosphate hydrolases"/>
    <property type="match status" value="2"/>
</dbReference>
<dbReference type="GO" id="GO:0016787">
    <property type="term" value="F:hydrolase activity"/>
    <property type="evidence" value="ECO:0007669"/>
    <property type="project" value="UniProtKB-KW"/>
</dbReference>
<dbReference type="EMBL" id="CAXITT010000132">
    <property type="protein sequence ID" value="CAL1533066.1"/>
    <property type="molecule type" value="Genomic_DNA"/>
</dbReference>
<name>A0AAV2HKK7_LYMST</name>
<dbReference type="SMART" id="SM00490">
    <property type="entry name" value="HELICc"/>
    <property type="match status" value="1"/>
</dbReference>
<protein>
    <recommendedName>
        <fullName evidence="1">RNA helicase</fullName>
        <ecNumber evidence="1">3.6.4.13</ecNumber>
    </recommendedName>
</protein>
<gene>
    <name evidence="11" type="ORF">GSLYS_00007084001</name>
</gene>
<feature type="short sequence motif" description="Q motif" evidence="6">
    <location>
        <begin position="137"/>
        <end position="165"/>
    </location>
</feature>
<evidence type="ECO:0000256" key="4">
    <source>
        <dbReference type="ARBA" id="ARBA00022806"/>
    </source>
</evidence>
<dbReference type="InterPro" id="IPR001650">
    <property type="entry name" value="Helicase_C-like"/>
</dbReference>
<feature type="domain" description="DEAD-box RNA helicase Q" evidence="10">
    <location>
        <begin position="137"/>
        <end position="165"/>
    </location>
</feature>
<evidence type="ECO:0000256" key="5">
    <source>
        <dbReference type="ARBA" id="ARBA00022840"/>
    </source>
</evidence>
<dbReference type="PROSITE" id="PS51194">
    <property type="entry name" value="HELICASE_CTER"/>
    <property type="match status" value="1"/>
</dbReference>
<dbReference type="PROSITE" id="PS51195">
    <property type="entry name" value="Q_MOTIF"/>
    <property type="match status" value="1"/>
</dbReference>
<evidence type="ECO:0000313" key="12">
    <source>
        <dbReference type="Proteomes" id="UP001497497"/>
    </source>
</evidence>
<keyword evidence="12" id="KW-1185">Reference proteome</keyword>
<keyword evidence="3" id="KW-0378">Hydrolase</keyword>
<dbReference type="InterPro" id="IPR014001">
    <property type="entry name" value="Helicase_ATP-bd"/>
</dbReference>
<dbReference type="PANTHER" id="PTHR47960">
    <property type="entry name" value="DEAD-BOX ATP-DEPENDENT RNA HELICASE 50"/>
    <property type="match status" value="1"/>
</dbReference>
<dbReference type="EC" id="3.6.4.13" evidence="1"/>
<evidence type="ECO:0000259" key="9">
    <source>
        <dbReference type="PROSITE" id="PS51194"/>
    </source>
</evidence>
<dbReference type="InterPro" id="IPR011545">
    <property type="entry name" value="DEAD/DEAH_box_helicase_dom"/>
</dbReference>
<dbReference type="GO" id="GO:0005524">
    <property type="term" value="F:ATP binding"/>
    <property type="evidence" value="ECO:0007669"/>
    <property type="project" value="UniProtKB-KW"/>
</dbReference>
<keyword evidence="5" id="KW-0067">ATP-binding</keyword>